<name>A0ABR0JN49_9EURO</name>
<dbReference type="SUPFAM" id="SSF56112">
    <property type="entry name" value="Protein kinase-like (PK-like)"/>
    <property type="match status" value="1"/>
</dbReference>
<dbReference type="PROSITE" id="PS00108">
    <property type="entry name" value="PROTEIN_KINASE_ST"/>
    <property type="match status" value="1"/>
</dbReference>
<comment type="caution">
    <text evidence="11">The sequence shown here is derived from an EMBL/GenBank/DDBJ whole genome shotgun (WGS) entry which is preliminary data.</text>
</comment>
<evidence type="ECO:0000256" key="6">
    <source>
        <dbReference type="ARBA" id="ARBA00022840"/>
    </source>
</evidence>
<proteinExistence type="predicted"/>
<evidence type="ECO:0000313" key="12">
    <source>
        <dbReference type="Proteomes" id="UP001345691"/>
    </source>
</evidence>
<evidence type="ECO:0000256" key="5">
    <source>
        <dbReference type="ARBA" id="ARBA00022777"/>
    </source>
</evidence>
<dbReference type="EC" id="2.7.11.1" evidence="1"/>
<sequence>MRWRRIASPAEELRAKEYQLLDPGKSHIVPNVEGFSNIEFRDDFNAHWLDSRDERKAFGRKLSQITIMTRRLMFDDDYDEDVEWGPVRILGAGTYGQVGLWQKRDPLNQAIDELAMKENAYNEDARLPSEIAPHLKVRMPKEALIQHDINDKDDRAAPFLRRYKFISENLDHSQGRYRYYLEFCPHDSLSRLSALYRAWDTSIPLARLPPTGHFGQALHAKPPLNSLAWSLEVDGLGRRNGYCLHLDIKPGNVLLDYAPENPQDHDFPGPKLSDYGMSVYSSVDDPGNPIDYFWRATRVYAPPEQQSYGAHWTLPPTGAAKRTHDAKGRRRDFKQAKVAQRDDNILDAADISFDTSTNIYGVGATMYTLLTLRRPERLRETRAKTVQKFVRNGNHQISGVRTKTPGIYSSRLRHLLDQCIHPNPEARPTHLELLDATRRGLRLAERRLRKKNIRDYVQASNAAHIAAVPAGPPTDHDPDVPAHSEKLYFKGHEINNMPLGDAGFRPSKSDIKYLAVDDFVDPDRRRLRLPATKYGHYPPTLFEPAWKTLYDQSNNSPSWFNDPFMVVLPPDSQDANAGAGAGAGAGAVDL</sequence>
<dbReference type="InterPro" id="IPR011009">
    <property type="entry name" value="Kinase-like_dom_sf"/>
</dbReference>
<evidence type="ECO:0000256" key="4">
    <source>
        <dbReference type="ARBA" id="ARBA00022741"/>
    </source>
</evidence>
<evidence type="ECO:0000256" key="1">
    <source>
        <dbReference type="ARBA" id="ARBA00012513"/>
    </source>
</evidence>
<keyword evidence="5" id="KW-0418">Kinase</keyword>
<evidence type="ECO:0000256" key="3">
    <source>
        <dbReference type="ARBA" id="ARBA00022679"/>
    </source>
</evidence>
<organism evidence="11 12">
    <name type="scientific">Exophiala sideris</name>
    <dbReference type="NCBI Taxonomy" id="1016849"/>
    <lineage>
        <taxon>Eukaryota</taxon>
        <taxon>Fungi</taxon>
        <taxon>Dikarya</taxon>
        <taxon>Ascomycota</taxon>
        <taxon>Pezizomycotina</taxon>
        <taxon>Eurotiomycetes</taxon>
        <taxon>Chaetothyriomycetidae</taxon>
        <taxon>Chaetothyriales</taxon>
        <taxon>Herpotrichiellaceae</taxon>
        <taxon>Exophiala</taxon>
    </lineage>
</organism>
<comment type="catalytic activity">
    <reaction evidence="7">
        <text>L-threonyl-[protein] + ATP = O-phospho-L-threonyl-[protein] + ADP + H(+)</text>
        <dbReference type="Rhea" id="RHEA:46608"/>
        <dbReference type="Rhea" id="RHEA-COMP:11060"/>
        <dbReference type="Rhea" id="RHEA-COMP:11605"/>
        <dbReference type="ChEBI" id="CHEBI:15378"/>
        <dbReference type="ChEBI" id="CHEBI:30013"/>
        <dbReference type="ChEBI" id="CHEBI:30616"/>
        <dbReference type="ChEBI" id="CHEBI:61977"/>
        <dbReference type="ChEBI" id="CHEBI:456216"/>
        <dbReference type="EC" id="2.7.11.1"/>
    </reaction>
</comment>
<dbReference type="InterPro" id="IPR008271">
    <property type="entry name" value="Ser/Thr_kinase_AS"/>
</dbReference>
<evidence type="ECO:0000259" key="10">
    <source>
        <dbReference type="PROSITE" id="PS50011"/>
    </source>
</evidence>
<gene>
    <name evidence="11" type="ORF">LTR69_001191</name>
</gene>
<keyword evidence="6" id="KW-0067">ATP-binding</keyword>
<protein>
    <recommendedName>
        <fullName evidence="1">non-specific serine/threonine protein kinase</fullName>
        <ecNumber evidence="1">2.7.11.1</ecNumber>
    </recommendedName>
</protein>
<evidence type="ECO:0000256" key="7">
    <source>
        <dbReference type="ARBA" id="ARBA00047899"/>
    </source>
</evidence>
<reference evidence="11 12" key="1">
    <citation type="submission" date="2023-08" db="EMBL/GenBank/DDBJ databases">
        <title>Black Yeasts Isolated from many extreme environments.</title>
        <authorList>
            <person name="Coleine C."/>
            <person name="Stajich J.E."/>
            <person name="Selbmann L."/>
        </authorList>
    </citation>
    <scope>NUCLEOTIDE SEQUENCE [LARGE SCALE GENOMIC DNA]</scope>
    <source>
        <strain evidence="11 12">CCFEE 6328</strain>
    </source>
</reference>
<accession>A0ABR0JN49</accession>
<evidence type="ECO:0000256" key="8">
    <source>
        <dbReference type="ARBA" id="ARBA00048679"/>
    </source>
</evidence>
<comment type="catalytic activity">
    <reaction evidence="8">
        <text>L-seryl-[protein] + ATP = O-phospho-L-seryl-[protein] + ADP + H(+)</text>
        <dbReference type="Rhea" id="RHEA:17989"/>
        <dbReference type="Rhea" id="RHEA-COMP:9863"/>
        <dbReference type="Rhea" id="RHEA-COMP:11604"/>
        <dbReference type="ChEBI" id="CHEBI:15378"/>
        <dbReference type="ChEBI" id="CHEBI:29999"/>
        <dbReference type="ChEBI" id="CHEBI:30616"/>
        <dbReference type="ChEBI" id="CHEBI:83421"/>
        <dbReference type="ChEBI" id="CHEBI:456216"/>
        <dbReference type="EC" id="2.7.11.1"/>
    </reaction>
</comment>
<keyword evidence="12" id="KW-1185">Reference proteome</keyword>
<feature type="region of interest" description="Disordered" evidence="9">
    <location>
        <begin position="308"/>
        <end position="336"/>
    </location>
</feature>
<evidence type="ECO:0000256" key="2">
    <source>
        <dbReference type="ARBA" id="ARBA00022527"/>
    </source>
</evidence>
<dbReference type="InterPro" id="IPR050660">
    <property type="entry name" value="NEK_Ser/Thr_kinase"/>
</dbReference>
<evidence type="ECO:0000256" key="9">
    <source>
        <dbReference type="SAM" id="MobiDB-lite"/>
    </source>
</evidence>
<dbReference type="InterPro" id="IPR000719">
    <property type="entry name" value="Prot_kinase_dom"/>
</dbReference>
<dbReference type="PROSITE" id="PS50011">
    <property type="entry name" value="PROTEIN_KINASE_DOM"/>
    <property type="match status" value="1"/>
</dbReference>
<keyword evidence="3" id="KW-0808">Transferase</keyword>
<dbReference type="SMART" id="SM00220">
    <property type="entry name" value="S_TKc"/>
    <property type="match status" value="1"/>
</dbReference>
<keyword evidence="4" id="KW-0547">Nucleotide-binding</keyword>
<keyword evidence="2" id="KW-0723">Serine/threonine-protein kinase</keyword>
<dbReference type="PANTHER" id="PTHR43671">
    <property type="entry name" value="SERINE/THREONINE-PROTEIN KINASE NEK"/>
    <property type="match status" value="1"/>
</dbReference>
<dbReference type="Proteomes" id="UP001345691">
    <property type="component" value="Unassembled WGS sequence"/>
</dbReference>
<dbReference type="EMBL" id="JAVRRF010000002">
    <property type="protein sequence ID" value="KAK5067204.1"/>
    <property type="molecule type" value="Genomic_DNA"/>
</dbReference>
<dbReference type="PANTHER" id="PTHR43671:SF98">
    <property type="entry name" value="SERINE_THREONINE-PROTEIN KINASE NEK11"/>
    <property type="match status" value="1"/>
</dbReference>
<evidence type="ECO:0000313" key="11">
    <source>
        <dbReference type="EMBL" id="KAK5067204.1"/>
    </source>
</evidence>
<feature type="domain" description="Protein kinase" evidence="10">
    <location>
        <begin position="84"/>
        <end position="441"/>
    </location>
</feature>
<dbReference type="Gene3D" id="1.10.510.10">
    <property type="entry name" value="Transferase(Phosphotransferase) domain 1"/>
    <property type="match status" value="1"/>
</dbReference>